<dbReference type="GO" id="GO:0005737">
    <property type="term" value="C:cytoplasm"/>
    <property type="evidence" value="ECO:0007669"/>
    <property type="project" value="TreeGrafter"/>
</dbReference>
<feature type="compositionally biased region" description="Polar residues" evidence="1">
    <location>
        <begin position="661"/>
        <end position="674"/>
    </location>
</feature>
<dbReference type="InterPro" id="IPR001680">
    <property type="entry name" value="WD40_rpt"/>
</dbReference>
<dbReference type="Proteomes" id="UP000092666">
    <property type="component" value="Unassembled WGS sequence"/>
</dbReference>
<evidence type="ECO:0000313" key="3">
    <source>
        <dbReference type="EMBL" id="OCF31199.1"/>
    </source>
</evidence>
<feature type="compositionally biased region" description="Polar residues" evidence="1">
    <location>
        <begin position="244"/>
        <end position="269"/>
    </location>
</feature>
<organism evidence="3 4">
    <name type="scientific">Kwoniella heveanensis BCC8398</name>
    <dbReference type="NCBI Taxonomy" id="1296120"/>
    <lineage>
        <taxon>Eukaryota</taxon>
        <taxon>Fungi</taxon>
        <taxon>Dikarya</taxon>
        <taxon>Basidiomycota</taxon>
        <taxon>Agaricomycotina</taxon>
        <taxon>Tremellomycetes</taxon>
        <taxon>Tremellales</taxon>
        <taxon>Cryptococcaceae</taxon>
        <taxon>Kwoniella</taxon>
    </lineage>
</organism>
<proteinExistence type="predicted"/>
<dbReference type="GO" id="GO:1904263">
    <property type="term" value="P:positive regulation of TORC1 signaling"/>
    <property type="evidence" value="ECO:0007669"/>
    <property type="project" value="TreeGrafter"/>
</dbReference>
<gene>
    <name evidence="3" type="ORF">I316_07167</name>
</gene>
<evidence type="ECO:0000313" key="4">
    <source>
        <dbReference type="Proteomes" id="UP000092666"/>
    </source>
</evidence>
<dbReference type="PANTHER" id="PTHR16453:SF9">
    <property type="entry name" value="GATOR COMPLEX PROTEIN MIOS"/>
    <property type="match status" value="1"/>
</dbReference>
<protein>
    <recommendedName>
        <fullName evidence="2">MIOS-like alpha-solenoid domain-containing protein</fullName>
    </recommendedName>
</protein>
<dbReference type="SUPFAM" id="SSF50978">
    <property type="entry name" value="WD40 repeat-like"/>
    <property type="match status" value="1"/>
</dbReference>
<feature type="region of interest" description="Disordered" evidence="1">
    <location>
        <begin position="641"/>
        <end position="706"/>
    </location>
</feature>
<dbReference type="STRING" id="1296120.A0A1B9GJH3"/>
<feature type="compositionally biased region" description="Basic and acidic residues" evidence="1">
    <location>
        <begin position="170"/>
        <end position="184"/>
    </location>
</feature>
<dbReference type="InterPro" id="IPR036322">
    <property type="entry name" value="WD40_repeat_dom_sf"/>
</dbReference>
<reference evidence="4" key="2">
    <citation type="submission" date="2013-12" db="EMBL/GenBank/DDBJ databases">
        <title>Evolution of pathogenesis and genome organization in the Tremellales.</title>
        <authorList>
            <person name="Cuomo C."/>
            <person name="Litvintseva A."/>
            <person name="Heitman J."/>
            <person name="Chen Y."/>
            <person name="Sun S."/>
            <person name="Springer D."/>
            <person name="Dromer F."/>
            <person name="Young S."/>
            <person name="Zeng Q."/>
            <person name="Chapman S."/>
            <person name="Gujja S."/>
            <person name="Saif S."/>
            <person name="Birren B."/>
        </authorList>
    </citation>
    <scope>NUCLEOTIDE SEQUENCE [LARGE SCALE GENOMIC DNA]</scope>
    <source>
        <strain evidence="4">BCC8398</strain>
    </source>
</reference>
<dbReference type="Pfam" id="PF21719">
    <property type="entry name" value="MIOS_a-sol"/>
    <property type="match status" value="1"/>
</dbReference>
<feature type="domain" description="MIOS-like alpha-solenoid" evidence="2">
    <location>
        <begin position="737"/>
        <end position="865"/>
    </location>
</feature>
<evidence type="ECO:0000256" key="1">
    <source>
        <dbReference type="SAM" id="MobiDB-lite"/>
    </source>
</evidence>
<dbReference type="InterPro" id="IPR015943">
    <property type="entry name" value="WD40/YVTN_repeat-like_dom_sf"/>
</dbReference>
<dbReference type="InterPro" id="IPR049092">
    <property type="entry name" value="MIOS_a-sol"/>
</dbReference>
<dbReference type="OrthoDB" id="341486at2759"/>
<dbReference type="AlphaFoldDB" id="A0A1B9GJH3"/>
<feature type="compositionally biased region" description="Low complexity" evidence="1">
    <location>
        <begin position="675"/>
        <end position="685"/>
    </location>
</feature>
<dbReference type="InterPro" id="IPR037593">
    <property type="entry name" value="MIOS/Sea4"/>
</dbReference>
<accession>A0A1B9GJH3</accession>
<feature type="compositionally biased region" description="Basic and acidic residues" evidence="1">
    <location>
        <begin position="686"/>
        <end position="706"/>
    </location>
</feature>
<name>A0A1B9GJH3_9TREE</name>
<dbReference type="SMART" id="SM00320">
    <property type="entry name" value="WD40"/>
    <property type="match status" value="3"/>
</dbReference>
<feature type="region of interest" description="Disordered" evidence="1">
    <location>
        <begin position="160"/>
        <end position="184"/>
    </location>
</feature>
<feature type="region of interest" description="Disordered" evidence="1">
    <location>
        <begin position="240"/>
        <end position="269"/>
    </location>
</feature>
<evidence type="ECO:0000259" key="2">
    <source>
        <dbReference type="Pfam" id="PF21719"/>
    </source>
</evidence>
<keyword evidence="4" id="KW-1185">Reference proteome</keyword>
<dbReference type="PANTHER" id="PTHR16453">
    <property type="entry name" value="WD40 DOMAIN-CONTAINING PROTEIN MIO FAMILY MEMBER"/>
    <property type="match status" value="1"/>
</dbReference>
<reference evidence="3 4" key="1">
    <citation type="submission" date="2013-07" db="EMBL/GenBank/DDBJ databases">
        <title>The Genome Sequence of Cryptococcus heveanensis BCC8398.</title>
        <authorList>
            <consortium name="The Broad Institute Genome Sequencing Platform"/>
            <person name="Cuomo C."/>
            <person name="Litvintseva A."/>
            <person name="Chen Y."/>
            <person name="Heitman J."/>
            <person name="Sun S."/>
            <person name="Springer D."/>
            <person name="Dromer F."/>
            <person name="Young S.K."/>
            <person name="Zeng Q."/>
            <person name="Gargeya S."/>
            <person name="Fitzgerald M."/>
            <person name="Abouelleil A."/>
            <person name="Alvarado L."/>
            <person name="Berlin A.M."/>
            <person name="Chapman S.B."/>
            <person name="Dewar J."/>
            <person name="Goldberg J."/>
            <person name="Griggs A."/>
            <person name="Gujja S."/>
            <person name="Hansen M."/>
            <person name="Howarth C."/>
            <person name="Imamovic A."/>
            <person name="Larimer J."/>
            <person name="McCowan C."/>
            <person name="Murphy C."/>
            <person name="Pearson M."/>
            <person name="Priest M."/>
            <person name="Roberts A."/>
            <person name="Saif S."/>
            <person name="Shea T."/>
            <person name="Sykes S."/>
            <person name="Wortman J."/>
            <person name="Nusbaum C."/>
            <person name="Birren B."/>
        </authorList>
    </citation>
    <scope>NUCLEOTIDE SEQUENCE [LARGE SCALE GENOMIC DNA]</scope>
    <source>
        <strain evidence="3 4">BCC8398</strain>
    </source>
</reference>
<dbReference type="Gene3D" id="2.130.10.10">
    <property type="entry name" value="YVTN repeat-like/Quinoprotein amine dehydrogenase"/>
    <property type="match status" value="1"/>
</dbReference>
<dbReference type="EMBL" id="KV700137">
    <property type="protein sequence ID" value="OCF31199.1"/>
    <property type="molecule type" value="Genomic_DNA"/>
</dbReference>
<feature type="region of interest" description="Disordered" evidence="1">
    <location>
        <begin position="445"/>
        <end position="470"/>
    </location>
</feature>
<sequence length="995" mass="108420">MSANELRRIALSDPLSSTPPRFVIGGQVSQVVSGDVKLYEWKREKGEMGMIGLQTDVGQIKAMAWCPLPTHRNILAAGLSNGKTHLLSLSPSTLSLALSSPNPQASTSTIATLYVKYSRPVTSISFSSLDPNYLATGYERHRSEYSLLIWDIADALAASQLPPDGDDNETNGRWERPSGAGGEHRLSVTNLTAKVNTNPSDPKHIQHYCPSEHVNSVAFMPKSTHQLLASVSGKTIRLFDLRTPSPSTGAGGSTTPRDPPASASTAGASHQWFTRAVNGLTPDSMNEHRFASYEITPGGGPVNSVVRLWDSRKSGHELLNFDVPGGIVGMEWMQGRDGLLGVGTKDKGVGLWEIIEGRRVDKDQVVAEEWITLGGMRQIVKPKQNLHSFAFASSEKGEGDVMFVLRDGTIGVGPISSAPIFASGPQGDVAICTPSLRILDPDLIQESDQPDQPPSPTSLPPTSRNDLEDNDNAYRANRFQLAPERVTQLIAERSRSASPALGTPVGGMTPFGSVNGLREWYEIKGKLVDGNEELIGGWEGWRRALGNDVGVVMRRRALEGYGLDDLLLNAAIATRHPGKERLAGIWEFVDHLTRVMSPALSSHRGYNLTHHGVFPIWFGVTNEHHPSSPSSIHSTATLQDNLHHHPHQPPARSGSAAWTALKSQSSGSIPHSRQTSSPMPGSSTPTRERKASDRRGEREPEVDRDYAQAIEILNERRREIGGVGRPGVVRAAVGGQRTEMRKLILAVCGENGESAKEETDRLVESGQRTKAAFRAYFAGDEAATVSILMASEDQNHRLLGSTIAGFMSQSASARGSDFFNSHWHGLVNRVDDPFVRAILSRIGGDDWESVLEEEGIPLLDRVAVGVQHLDDKEFTTFLRGRFFTRLIRSASLHLLALSGLATPGVSLLSRYLARTGDLQSVALLSALFPTAKLDKNERETIERWKEGYRDMLDSWGMWGERCAFDVKWGDIQRGFGAGSSPFSEKDKIGGEKCPV</sequence>